<evidence type="ECO:0000313" key="3">
    <source>
        <dbReference type="EMBL" id="RYN84644.1"/>
    </source>
</evidence>
<evidence type="ECO:0000313" key="5">
    <source>
        <dbReference type="Proteomes" id="UP000291422"/>
    </source>
</evidence>
<dbReference type="OMA" id="VDIFGEM"/>
<dbReference type="InterPro" id="IPR023214">
    <property type="entry name" value="HAD_sf"/>
</dbReference>
<dbReference type="Proteomes" id="UP000077248">
    <property type="component" value="Unassembled WGS sequence"/>
</dbReference>
<dbReference type="EMBL" id="KV441475">
    <property type="protein sequence ID" value="OAG22253.1"/>
    <property type="molecule type" value="Genomic_DNA"/>
</dbReference>
<dbReference type="PANTHER" id="PTHR43316">
    <property type="entry name" value="HYDROLASE, HALOACID DELAHOGENASE-RELATED"/>
    <property type="match status" value="1"/>
</dbReference>
<gene>
    <name evidence="3" type="ORF">AA0117_g376</name>
    <name evidence="2" type="ORF">CC77DRAFT_1030181</name>
</gene>
<dbReference type="Proteomes" id="UP000291422">
    <property type="component" value="Unassembled WGS sequence"/>
</dbReference>
<reference evidence="3" key="3">
    <citation type="journal article" date="2019" name="J. ISSAAS">
        <title>Genomics, evolutionary history and diagnostics of the Alternaria alternata species group including apple and Asian pear pathotypes.</title>
        <authorList>
            <person name="Armitage A.D."/>
            <person name="Cockerton H.M."/>
            <person name="Sreenivasaprasad S."/>
            <person name="Woodhall J."/>
            <person name="Lane C."/>
            <person name="Harrison R.J."/>
            <person name="Clarkson J.P."/>
        </authorList>
    </citation>
    <scope>NUCLEOTIDE SEQUENCE</scope>
    <source>
        <strain evidence="3">FERA 1177</strain>
    </source>
</reference>
<reference evidence="2 4" key="1">
    <citation type="submission" date="2016-05" db="EMBL/GenBank/DDBJ databases">
        <title>Comparative analysis of secretome profiles of manganese(II)-oxidizing ascomycete fungi.</title>
        <authorList>
            <consortium name="DOE Joint Genome Institute"/>
            <person name="Zeiner C.A."/>
            <person name="Purvine S.O."/>
            <person name="Zink E.M."/>
            <person name="Wu S."/>
            <person name="Pasa-Tolic L."/>
            <person name="Chaput D.L."/>
            <person name="Haridas S."/>
            <person name="Grigoriev I.V."/>
            <person name="Santelli C.M."/>
            <person name="Hansel C.M."/>
        </authorList>
    </citation>
    <scope>NUCLEOTIDE SEQUENCE [LARGE SCALE GENOMIC DNA]</scope>
    <source>
        <strain evidence="2 4">SRC1lrK2f</strain>
    </source>
</reference>
<proteinExistence type="predicted"/>
<keyword evidence="1" id="KW-0378">Hydrolase</keyword>
<accession>A0A177DR19</accession>
<organism evidence="2 4">
    <name type="scientific">Alternaria alternata</name>
    <name type="common">Alternaria rot fungus</name>
    <name type="synonym">Torula alternata</name>
    <dbReference type="NCBI Taxonomy" id="5599"/>
    <lineage>
        <taxon>Eukaryota</taxon>
        <taxon>Fungi</taxon>
        <taxon>Dikarya</taxon>
        <taxon>Ascomycota</taxon>
        <taxon>Pezizomycotina</taxon>
        <taxon>Dothideomycetes</taxon>
        <taxon>Pleosporomycetidae</taxon>
        <taxon>Pleosporales</taxon>
        <taxon>Pleosporineae</taxon>
        <taxon>Pleosporaceae</taxon>
        <taxon>Alternaria</taxon>
        <taxon>Alternaria sect. Alternaria</taxon>
        <taxon>Alternaria alternata complex</taxon>
    </lineage>
</organism>
<dbReference type="InterPro" id="IPR036412">
    <property type="entry name" value="HAD-like_sf"/>
</dbReference>
<dbReference type="Gene3D" id="3.40.50.1000">
    <property type="entry name" value="HAD superfamily/HAD-like"/>
    <property type="match status" value="1"/>
</dbReference>
<dbReference type="InterPro" id="IPR023198">
    <property type="entry name" value="PGP-like_dom2"/>
</dbReference>
<reference evidence="5" key="2">
    <citation type="journal article" date="2019" name="bioRxiv">
        <title>Genomics, evolutionary history and diagnostics of the Alternaria alternata species group including apple and Asian pear pathotypes.</title>
        <authorList>
            <person name="Armitage A.D."/>
            <person name="Cockerton H.M."/>
            <person name="Sreenivasaprasad S."/>
            <person name="Woodhall J.W."/>
            <person name="Lane C.R."/>
            <person name="Harrison R.J."/>
            <person name="Clarkson J.P."/>
        </authorList>
    </citation>
    <scope>NUCLEOTIDE SEQUENCE [LARGE SCALE GENOMIC DNA]</scope>
    <source>
        <strain evidence="5">FERA 1177</strain>
    </source>
</reference>
<dbReference type="RefSeq" id="XP_018387674.1">
    <property type="nucleotide sequence ID" value="XM_018526570.1"/>
</dbReference>
<sequence>MPTSNKHVVFDIVGTCVSYDAIFDALDHRLGDKMRAESIKPRLFGYLWIEVTEREYTYLSMNGRYIGFRDIFSSLFYRMLYMSGIEEPQVFASDEDLKYILEQYKKLEARPGVAECFQMLRDAGFTVWALTAGDVERVGGYFTHNGIPMPKENFISCDTAKIGKPDPKVYQMMMEKLGSDEKWFAAAHNWDVAAAKIHGFKAAYCTIWEKIRCDNLFGEMDVTADSFTEMARGIISASDANSR</sequence>
<evidence type="ECO:0000256" key="1">
    <source>
        <dbReference type="ARBA" id="ARBA00022801"/>
    </source>
</evidence>
<dbReference type="VEuPathDB" id="FungiDB:CC77DRAFT_1030181"/>
<protein>
    <submittedName>
        <fullName evidence="2">HAD-like protein</fullName>
    </submittedName>
</protein>
<keyword evidence="4" id="KW-1185">Reference proteome</keyword>
<dbReference type="EMBL" id="PDXD01000001">
    <property type="protein sequence ID" value="RYN84644.1"/>
    <property type="molecule type" value="Genomic_DNA"/>
</dbReference>
<dbReference type="InterPro" id="IPR051540">
    <property type="entry name" value="S-2-haloacid_dehalogenase"/>
</dbReference>
<dbReference type="Pfam" id="PF00702">
    <property type="entry name" value="Hydrolase"/>
    <property type="match status" value="1"/>
</dbReference>
<dbReference type="KEGG" id="aalt:CC77DRAFT_1030181"/>
<name>A0A177DR19_ALTAL</name>
<dbReference type="GeneID" id="29112164"/>
<dbReference type="STRING" id="5599.A0A177DR19"/>
<dbReference type="SUPFAM" id="SSF56784">
    <property type="entry name" value="HAD-like"/>
    <property type="match status" value="1"/>
</dbReference>
<dbReference type="AlphaFoldDB" id="A0A177DR19"/>
<dbReference type="PANTHER" id="PTHR43316:SF4">
    <property type="entry name" value="ACID DEHALOGENASE, PUTATIVE (AFU_ORTHOLOGUE AFUA_8G05870)-RELATED"/>
    <property type="match status" value="1"/>
</dbReference>
<dbReference type="Gene3D" id="1.10.150.240">
    <property type="entry name" value="Putative phosphatase, domain 2"/>
    <property type="match status" value="1"/>
</dbReference>
<evidence type="ECO:0000313" key="2">
    <source>
        <dbReference type="EMBL" id="OAG22253.1"/>
    </source>
</evidence>
<dbReference type="GO" id="GO:0016787">
    <property type="term" value="F:hydrolase activity"/>
    <property type="evidence" value="ECO:0007669"/>
    <property type="project" value="UniProtKB-KW"/>
</dbReference>
<evidence type="ECO:0000313" key="4">
    <source>
        <dbReference type="Proteomes" id="UP000077248"/>
    </source>
</evidence>